<dbReference type="SUPFAM" id="SSF52047">
    <property type="entry name" value="RNI-like"/>
    <property type="match status" value="1"/>
</dbReference>
<name>A0AAD6ZX61_9AGAR</name>
<feature type="domain" description="F-box" evidence="1">
    <location>
        <begin position="7"/>
        <end position="58"/>
    </location>
</feature>
<reference evidence="2" key="1">
    <citation type="submission" date="2023-03" db="EMBL/GenBank/DDBJ databases">
        <title>Massive genome expansion in bonnet fungi (Mycena s.s.) driven by repeated elements and novel gene families across ecological guilds.</title>
        <authorList>
            <consortium name="Lawrence Berkeley National Laboratory"/>
            <person name="Harder C.B."/>
            <person name="Miyauchi S."/>
            <person name="Viragh M."/>
            <person name="Kuo A."/>
            <person name="Thoen E."/>
            <person name="Andreopoulos B."/>
            <person name="Lu D."/>
            <person name="Skrede I."/>
            <person name="Drula E."/>
            <person name="Henrissat B."/>
            <person name="Morin E."/>
            <person name="Kohler A."/>
            <person name="Barry K."/>
            <person name="LaButti K."/>
            <person name="Morin E."/>
            <person name="Salamov A."/>
            <person name="Lipzen A."/>
            <person name="Mereny Z."/>
            <person name="Hegedus B."/>
            <person name="Baldrian P."/>
            <person name="Stursova M."/>
            <person name="Weitz H."/>
            <person name="Taylor A."/>
            <person name="Grigoriev I.V."/>
            <person name="Nagy L.G."/>
            <person name="Martin F."/>
            <person name="Kauserud H."/>
        </authorList>
    </citation>
    <scope>NUCLEOTIDE SEQUENCE</scope>
    <source>
        <strain evidence="2">CBHHK002</strain>
    </source>
</reference>
<organism evidence="2 3">
    <name type="scientific">Mycena albidolilacea</name>
    <dbReference type="NCBI Taxonomy" id="1033008"/>
    <lineage>
        <taxon>Eukaryota</taxon>
        <taxon>Fungi</taxon>
        <taxon>Dikarya</taxon>
        <taxon>Basidiomycota</taxon>
        <taxon>Agaricomycotina</taxon>
        <taxon>Agaricomycetes</taxon>
        <taxon>Agaricomycetidae</taxon>
        <taxon>Agaricales</taxon>
        <taxon>Marasmiineae</taxon>
        <taxon>Mycenaceae</taxon>
        <taxon>Mycena</taxon>
    </lineage>
</organism>
<comment type="caution">
    <text evidence="2">The sequence shown here is derived from an EMBL/GenBank/DDBJ whole genome shotgun (WGS) entry which is preliminary data.</text>
</comment>
<dbReference type="InterPro" id="IPR001810">
    <property type="entry name" value="F-box_dom"/>
</dbReference>
<dbReference type="Pfam" id="PF12937">
    <property type="entry name" value="F-box-like"/>
    <property type="match status" value="1"/>
</dbReference>
<proteinExistence type="predicted"/>
<dbReference type="Proteomes" id="UP001218218">
    <property type="component" value="Unassembled WGS sequence"/>
</dbReference>
<keyword evidence="3" id="KW-1185">Reference proteome</keyword>
<dbReference type="Gene3D" id="1.20.1280.50">
    <property type="match status" value="1"/>
</dbReference>
<accession>A0AAD6ZX61</accession>
<protein>
    <recommendedName>
        <fullName evidence="1">F-box domain-containing protein</fullName>
    </recommendedName>
</protein>
<dbReference type="Gene3D" id="3.80.10.10">
    <property type="entry name" value="Ribonuclease Inhibitor"/>
    <property type="match status" value="1"/>
</dbReference>
<evidence type="ECO:0000313" key="3">
    <source>
        <dbReference type="Proteomes" id="UP001218218"/>
    </source>
</evidence>
<dbReference type="EMBL" id="JARIHO010000023">
    <property type="protein sequence ID" value="KAJ7343357.1"/>
    <property type="molecule type" value="Genomic_DNA"/>
</dbReference>
<gene>
    <name evidence="2" type="ORF">DFH08DRAFT_224436</name>
</gene>
<sequence length="502" mass="55304">MEDAATISSLPGEILAQIFKSGTVLSSGCIASLIKYSAVSQRWRSAALDYPDLWTTINVSFAARNVVALVKTSLERSKSCLFDITLPVPPSADMAIVTSVMLLVVQHVHRLRRLAITGRLASPTPFAFPNREEIFALLQNAQRAPRLAVLELSFSDPQPYVSMGISPGQLLLQAPSLISFRIHGVTSPVPFVGLRSLDIQGLRTSYADFRDMVVASPLLTELVLPKLRLMLDPQSKSLAPIEIPSLKTLALSFCKPHPSNQFAPCHALLPLLSLPNVEYLELAGSEIPDLATSCQPPSAFAKLRTLRLVNVSMVRKDEADNCAYLRALTTVESLELIHSHAEYLVPTGSKPNSKLRLPKARHRTRSISREVRSRSLLRPVEQVHFDPGLALPHEAPPSGPIYPNLRAVSLDTLIAAEALWLYQLVQERPDIRLVRLSAVAERHLATSLRTVNDVLQESPSRLLENRIDATDVHPVDVAKLLRERVAVAHIDDGYIQWQGAVI</sequence>
<evidence type="ECO:0000259" key="1">
    <source>
        <dbReference type="Pfam" id="PF12937"/>
    </source>
</evidence>
<dbReference type="AlphaFoldDB" id="A0AAD6ZX61"/>
<dbReference type="InterPro" id="IPR032675">
    <property type="entry name" value="LRR_dom_sf"/>
</dbReference>
<evidence type="ECO:0000313" key="2">
    <source>
        <dbReference type="EMBL" id="KAJ7343357.1"/>
    </source>
</evidence>